<accession>A0A7V7TXU0</accession>
<dbReference type="RefSeq" id="WP_150968715.1">
    <property type="nucleotide sequence ID" value="NZ_VZDO01000003.1"/>
</dbReference>
<gene>
    <name evidence="2" type="ORF">F6X38_06140</name>
</gene>
<sequence>MARDIKAGPKATPKSKGPPLPVVLSANDLLEGDVVFLAHGGGWTRDPAAARVAHEQDTADAMLAEAQGDFRANRIVDPYLVPVRVEANGMAVALHFREAIRQKGPTVHPDFGKAAEFRNEYPA</sequence>
<dbReference type="EMBL" id="VZDO01000003">
    <property type="protein sequence ID" value="KAB0681460.1"/>
    <property type="molecule type" value="Genomic_DNA"/>
</dbReference>
<keyword evidence="3" id="KW-1185">Reference proteome</keyword>
<name>A0A7V7TXU0_9HYPH</name>
<reference evidence="2 3" key="1">
    <citation type="submission" date="2019-09" db="EMBL/GenBank/DDBJ databases">
        <title>YIM 132180 draft genome.</title>
        <authorList>
            <person name="Zhang K."/>
        </authorList>
    </citation>
    <scope>NUCLEOTIDE SEQUENCE [LARGE SCALE GENOMIC DNA]</scope>
    <source>
        <strain evidence="2 3">YIM 132180</strain>
    </source>
</reference>
<feature type="region of interest" description="Disordered" evidence="1">
    <location>
        <begin position="1"/>
        <end position="20"/>
    </location>
</feature>
<organism evidence="2 3">
    <name type="scientific">Plantimonas leprariae</name>
    <dbReference type="NCBI Taxonomy" id="2615207"/>
    <lineage>
        <taxon>Bacteria</taxon>
        <taxon>Pseudomonadati</taxon>
        <taxon>Pseudomonadota</taxon>
        <taxon>Alphaproteobacteria</taxon>
        <taxon>Hyphomicrobiales</taxon>
        <taxon>Aurantimonadaceae</taxon>
        <taxon>Plantimonas</taxon>
    </lineage>
</organism>
<dbReference type="InterPro" id="IPR021270">
    <property type="entry name" value="DUF2849"/>
</dbReference>
<dbReference type="Pfam" id="PF11011">
    <property type="entry name" value="DUF2849"/>
    <property type="match status" value="1"/>
</dbReference>
<evidence type="ECO:0000256" key="1">
    <source>
        <dbReference type="SAM" id="MobiDB-lite"/>
    </source>
</evidence>
<comment type="caution">
    <text evidence="2">The sequence shown here is derived from an EMBL/GenBank/DDBJ whole genome shotgun (WGS) entry which is preliminary data.</text>
</comment>
<proteinExistence type="predicted"/>
<evidence type="ECO:0000313" key="2">
    <source>
        <dbReference type="EMBL" id="KAB0681460.1"/>
    </source>
</evidence>
<dbReference type="AlphaFoldDB" id="A0A7V7TXU0"/>
<evidence type="ECO:0000313" key="3">
    <source>
        <dbReference type="Proteomes" id="UP000432089"/>
    </source>
</evidence>
<protein>
    <submittedName>
        <fullName evidence="2">DUF2849 domain-containing protein</fullName>
    </submittedName>
</protein>
<dbReference type="Proteomes" id="UP000432089">
    <property type="component" value="Unassembled WGS sequence"/>
</dbReference>